<proteinExistence type="predicted"/>
<dbReference type="GO" id="GO:0016301">
    <property type="term" value="F:kinase activity"/>
    <property type="evidence" value="ECO:0007669"/>
    <property type="project" value="InterPro"/>
</dbReference>
<reference evidence="2" key="1">
    <citation type="submission" date="2018-06" db="EMBL/GenBank/DDBJ databases">
        <authorList>
            <person name="Zhirakovskaya E."/>
        </authorList>
    </citation>
    <scope>NUCLEOTIDE SEQUENCE</scope>
</reference>
<organism evidence="2">
    <name type="scientific">hydrothermal vent metagenome</name>
    <dbReference type="NCBI Taxonomy" id="652676"/>
    <lineage>
        <taxon>unclassified sequences</taxon>
        <taxon>metagenomes</taxon>
        <taxon>ecological metagenomes</taxon>
    </lineage>
</organism>
<protein>
    <recommendedName>
        <fullName evidence="1">Carbohydrate kinase FGGY C-terminal domain-containing protein</fullName>
    </recommendedName>
</protein>
<feature type="non-terminal residue" evidence="2">
    <location>
        <position position="1"/>
    </location>
</feature>
<evidence type="ECO:0000259" key="1">
    <source>
        <dbReference type="Pfam" id="PF02782"/>
    </source>
</evidence>
<gene>
    <name evidence="2" type="ORF">MNBD_ALPHA07-2328</name>
</gene>
<dbReference type="SUPFAM" id="SSF53067">
    <property type="entry name" value="Actin-like ATPase domain"/>
    <property type="match status" value="1"/>
</dbReference>
<feature type="domain" description="Carbohydrate kinase FGGY C-terminal" evidence="1">
    <location>
        <begin position="7"/>
        <end position="55"/>
    </location>
</feature>
<name>A0A3B0RP46_9ZZZZ</name>
<dbReference type="Pfam" id="PF02782">
    <property type="entry name" value="FGGY_C"/>
    <property type="match status" value="1"/>
</dbReference>
<dbReference type="Gene3D" id="3.30.420.40">
    <property type="match status" value="1"/>
</dbReference>
<dbReference type="EMBL" id="UOEG01000108">
    <property type="protein sequence ID" value="VAV93857.1"/>
    <property type="molecule type" value="Genomic_DNA"/>
</dbReference>
<accession>A0A3B0RP46</accession>
<evidence type="ECO:0000313" key="2">
    <source>
        <dbReference type="EMBL" id="VAV93857.1"/>
    </source>
</evidence>
<dbReference type="AlphaFoldDB" id="A0A3B0RP46"/>
<dbReference type="InterPro" id="IPR018485">
    <property type="entry name" value="FGGY_C"/>
</dbReference>
<dbReference type="InterPro" id="IPR043129">
    <property type="entry name" value="ATPase_NBD"/>
</dbReference>
<dbReference type="GO" id="GO:0005975">
    <property type="term" value="P:carbohydrate metabolic process"/>
    <property type="evidence" value="ECO:0007669"/>
    <property type="project" value="InterPro"/>
</dbReference>
<sequence>TALAQEIPLGDSISIDGGLCSNGYFCQFLADVLQKQITLPANPELTATGTALMAAGVSDPLYSAPEKTYAPQTARTQAAALFENGLSRARGWH</sequence>